<feature type="domain" description="UVR" evidence="7">
    <location>
        <begin position="286"/>
        <end position="321"/>
    </location>
</feature>
<keyword evidence="2" id="KW-0227">DNA damage</keyword>
<evidence type="ECO:0000259" key="8">
    <source>
        <dbReference type="PROSITE" id="PS50164"/>
    </source>
</evidence>
<evidence type="ECO:0000256" key="1">
    <source>
        <dbReference type="ARBA" id="ARBA00022490"/>
    </source>
</evidence>
<dbReference type="PROSITE" id="PS50151">
    <property type="entry name" value="UVR"/>
    <property type="match status" value="1"/>
</dbReference>
<evidence type="ECO:0000259" key="7">
    <source>
        <dbReference type="PROSITE" id="PS50151"/>
    </source>
</evidence>
<dbReference type="SUPFAM" id="SSF46600">
    <property type="entry name" value="C-terminal UvrC-binding domain of UvrB"/>
    <property type="match status" value="1"/>
</dbReference>
<evidence type="ECO:0000259" key="9">
    <source>
        <dbReference type="PROSITE" id="PS50165"/>
    </source>
</evidence>
<sequence>MTFCRHYVYFIAPFHTRRETRAFLRPHLVKKASQQLCPQQQLPQSTYKSRAFQASGTTPGPQVPSLPEKGETGASSDRWQRLRPQILALPRSCGVYFFRDRKGRLLYVGKSLCIQERVASYFRTSSVEQRGRQVIAALDSVDRVEYFVTGNEVEALAVESNFIREHQPPYNTLRKDDKRFPFVRVTWSEMYPRLVVTRQRPRVNQNTRGRDRVYGPFVDSKLLNHVLRFIQRTFPMRQRAQPLFRDRPCLNYDIGVCPGVCQKQVDTTTYREAVRRAELCLQGRVTQVLSELQADMQHAVKKEDYERAASLRDAMRALQRIAVESTVGVVSNLTQRVLLMNADFSADVAAAAITQDGKIVSIELIQMRDGMVMNRLHFSLRVSPLVRDTEMTHAQGSREQLDHIAAAVLQQTLIEHYANLTDANENPDGILVYPALQDHSILEKLFQERWRSRRVRVETPRTGLRAELVQLAKENAEAHLKDAYNQITNAVGPLEDLAMRLGLAQRPFRIECFDISHLSGTCVVASQSVFLDGVPAPHAYRRYRLNQNDSDPAKGANDLLNMQQVLRRRFRRAAESAPVDLPDLVLIDGGIEQLKAACSALEACGLSPRTGAPNLIALAKRDEEVFTLHSTSPLQHFRDGSVDSMALRLLRHIRDEAHNFALQYHRQLRNRGTMASVLERIPGLGPVRIQILLNHFGSFEGIFGAGYQQLAAIPRIGEKLAQRIHEYLHETTGN</sequence>
<gene>
    <name evidence="10" type="ORF">CYME_CML058C</name>
</gene>
<dbReference type="GO" id="GO:0009380">
    <property type="term" value="C:excinuclease repair complex"/>
    <property type="evidence" value="ECO:0007669"/>
    <property type="project" value="InterPro"/>
</dbReference>
<feature type="domain" description="GIY-YIG" evidence="8">
    <location>
        <begin position="91"/>
        <end position="172"/>
    </location>
</feature>
<keyword evidence="1" id="KW-0963">Cytoplasm</keyword>
<dbReference type="CDD" id="cd10434">
    <property type="entry name" value="GIY-YIG_UvrC_Cho"/>
    <property type="match status" value="1"/>
</dbReference>
<dbReference type="EMBL" id="AP006494">
    <property type="protein sequence ID" value="BAM80681.1"/>
    <property type="molecule type" value="Genomic_DNA"/>
</dbReference>
<keyword evidence="3" id="KW-0228">DNA excision</keyword>
<dbReference type="Pfam" id="PF01541">
    <property type="entry name" value="GIY-YIG"/>
    <property type="match status" value="1"/>
</dbReference>
<feature type="domain" description="UvrC family homology region profile" evidence="9">
    <location>
        <begin position="352"/>
        <end position="597"/>
    </location>
</feature>
<dbReference type="Pfam" id="PF22920">
    <property type="entry name" value="UvrC_RNaseH"/>
    <property type="match status" value="1"/>
</dbReference>
<dbReference type="InterPro" id="IPR036876">
    <property type="entry name" value="UVR_dom_sf"/>
</dbReference>
<dbReference type="InterPro" id="IPR035901">
    <property type="entry name" value="GIY-YIG_endonuc_sf"/>
</dbReference>
<dbReference type="GO" id="GO:0003677">
    <property type="term" value="F:DNA binding"/>
    <property type="evidence" value="ECO:0007669"/>
    <property type="project" value="InterPro"/>
</dbReference>
<organism evidence="10 11">
    <name type="scientific">Cyanidioschyzon merolae (strain NIES-3377 / 10D)</name>
    <name type="common">Unicellular red alga</name>
    <dbReference type="NCBI Taxonomy" id="280699"/>
    <lineage>
        <taxon>Eukaryota</taxon>
        <taxon>Rhodophyta</taxon>
        <taxon>Bangiophyceae</taxon>
        <taxon>Cyanidiales</taxon>
        <taxon>Cyanidiaceae</taxon>
        <taxon>Cyanidioschyzon</taxon>
    </lineage>
</organism>
<reference evidence="10 11" key="2">
    <citation type="journal article" date="2007" name="BMC Biol.">
        <title>A 100%-complete sequence reveals unusually simple genomic features in the hot-spring red alga Cyanidioschyzon merolae.</title>
        <authorList>
            <person name="Nozaki H."/>
            <person name="Takano H."/>
            <person name="Misumi O."/>
            <person name="Terasawa K."/>
            <person name="Matsuzaki M."/>
            <person name="Maruyama S."/>
            <person name="Nishida K."/>
            <person name="Yagisawa F."/>
            <person name="Yoshida Y."/>
            <person name="Fujiwara T."/>
            <person name="Takio S."/>
            <person name="Tamura K."/>
            <person name="Chung S.J."/>
            <person name="Nakamura S."/>
            <person name="Kuroiwa H."/>
            <person name="Tanaka K."/>
            <person name="Sato N."/>
            <person name="Kuroiwa T."/>
        </authorList>
    </citation>
    <scope>NUCLEOTIDE SEQUENCE [LARGE SCALE GENOMIC DNA]</scope>
    <source>
        <strain evidence="10 11">10D</strain>
    </source>
</reference>
<dbReference type="Proteomes" id="UP000007014">
    <property type="component" value="Chromosome 12"/>
</dbReference>
<dbReference type="OMA" id="RPCLYHF"/>
<dbReference type="Pfam" id="PF08459">
    <property type="entry name" value="UvrC_RNaseH_dom"/>
    <property type="match status" value="1"/>
</dbReference>
<dbReference type="PANTHER" id="PTHR30562">
    <property type="entry name" value="UVRC/OXIDOREDUCTASE"/>
    <property type="match status" value="1"/>
</dbReference>
<dbReference type="Gene3D" id="1.10.150.20">
    <property type="entry name" value="5' to 3' exonuclease, C-terminal subdomain"/>
    <property type="match status" value="1"/>
</dbReference>
<evidence type="ECO:0000256" key="6">
    <source>
        <dbReference type="SAM" id="MobiDB-lite"/>
    </source>
</evidence>
<evidence type="ECO:0000256" key="2">
    <source>
        <dbReference type="ARBA" id="ARBA00022763"/>
    </source>
</evidence>
<evidence type="ECO:0000256" key="3">
    <source>
        <dbReference type="ARBA" id="ARBA00022769"/>
    </source>
</evidence>
<dbReference type="Gramene" id="CML058CT">
    <property type="protein sequence ID" value="CML058CT"/>
    <property type="gene ID" value="CML058C"/>
</dbReference>
<dbReference type="SMART" id="SM00278">
    <property type="entry name" value="HhH1"/>
    <property type="match status" value="2"/>
</dbReference>
<dbReference type="SMART" id="SM00465">
    <property type="entry name" value="GIYc"/>
    <property type="match status" value="1"/>
</dbReference>
<dbReference type="AlphaFoldDB" id="M1USK3"/>
<dbReference type="InterPro" id="IPR038476">
    <property type="entry name" value="UvrC_RNase_H_dom_sf"/>
</dbReference>
<dbReference type="RefSeq" id="XP_005536717.1">
    <property type="nucleotide sequence ID" value="XM_005536660.1"/>
</dbReference>
<name>M1USK3_CYAM1</name>
<dbReference type="GeneID" id="16994833"/>
<feature type="compositionally biased region" description="Polar residues" evidence="6">
    <location>
        <begin position="48"/>
        <end position="60"/>
    </location>
</feature>
<dbReference type="InterPro" id="IPR001162">
    <property type="entry name" value="UvrC_RNase_H_dom"/>
</dbReference>
<accession>M1USK3</accession>
<dbReference type="InterPro" id="IPR001943">
    <property type="entry name" value="UVR_dom"/>
</dbReference>
<dbReference type="InterPro" id="IPR047296">
    <property type="entry name" value="GIY-YIG_UvrC_Cho"/>
</dbReference>
<evidence type="ECO:0000313" key="11">
    <source>
        <dbReference type="Proteomes" id="UP000007014"/>
    </source>
</evidence>
<dbReference type="HOGENOM" id="CLU_014841_3_2_1"/>
<dbReference type="Gene3D" id="3.40.1440.10">
    <property type="entry name" value="GIY-YIG endonuclease"/>
    <property type="match status" value="1"/>
</dbReference>
<reference evidence="10 11" key="1">
    <citation type="journal article" date="2004" name="Nature">
        <title>Genome sequence of the ultrasmall unicellular red alga Cyanidioschyzon merolae 10D.</title>
        <authorList>
            <person name="Matsuzaki M."/>
            <person name="Misumi O."/>
            <person name="Shin-i T."/>
            <person name="Maruyama S."/>
            <person name="Takahara M."/>
            <person name="Miyagishima S."/>
            <person name="Mori T."/>
            <person name="Nishida K."/>
            <person name="Yagisawa F."/>
            <person name="Nishida K."/>
            <person name="Yoshida Y."/>
            <person name="Nishimura Y."/>
            <person name="Nakao S."/>
            <person name="Kobayashi T."/>
            <person name="Momoyama Y."/>
            <person name="Higashiyama T."/>
            <person name="Minoda A."/>
            <person name="Sano M."/>
            <person name="Nomoto H."/>
            <person name="Oishi K."/>
            <person name="Hayashi H."/>
            <person name="Ohta F."/>
            <person name="Nishizaka S."/>
            <person name="Haga S."/>
            <person name="Miura S."/>
            <person name="Morishita T."/>
            <person name="Kabeya Y."/>
            <person name="Terasawa K."/>
            <person name="Suzuki Y."/>
            <person name="Ishii Y."/>
            <person name="Asakawa S."/>
            <person name="Takano H."/>
            <person name="Ohta N."/>
            <person name="Kuroiwa H."/>
            <person name="Tanaka K."/>
            <person name="Shimizu N."/>
            <person name="Sugano S."/>
            <person name="Sato N."/>
            <person name="Nozaki H."/>
            <person name="Ogasawara N."/>
            <person name="Kohara Y."/>
            <person name="Kuroiwa T."/>
        </authorList>
    </citation>
    <scope>NUCLEOTIDE SEQUENCE [LARGE SCALE GENOMIC DNA]</scope>
    <source>
        <strain evidence="10 11">10D</strain>
    </source>
</reference>
<keyword evidence="4" id="KW-0267">Excision nuclease</keyword>
<dbReference type="PANTHER" id="PTHR30562:SF1">
    <property type="entry name" value="UVRABC SYSTEM PROTEIN C"/>
    <property type="match status" value="1"/>
</dbReference>
<dbReference type="OrthoDB" id="3735at2759"/>
<dbReference type="InterPro" id="IPR010994">
    <property type="entry name" value="RuvA_2-like"/>
</dbReference>
<evidence type="ECO:0000256" key="4">
    <source>
        <dbReference type="ARBA" id="ARBA00022881"/>
    </source>
</evidence>
<dbReference type="GO" id="GO:0009381">
    <property type="term" value="F:excinuclease ABC activity"/>
    <property type="evidence" value="ECO:0007669"/>
    <property type="project" value="InterPro"/>
</dbReference>
<dbReference type="eggNOG" id="ENOG502RRUF">
    <property type="taxonomic scope" value="Eukaryota"/>
</dbReference>
<dbReference type="Pfam" id="PF14520">
    <property type="entry name" value="HHH_5"/>
    <property type="match status" value="1"/>
</dbReference>
<proteinExistence type="inferred from homology"/>
<dbReference type="SUPFAM" id="SSF82771">
    <property type="entry name" value="GIY-YIG endonuclease"/>
    <property type="match status" value="1"/>
</dbReference>
<dbReference type="SUPFAM" id="SSF47781">
    <property type="entry name" value="RuvA domain 2-like"/>
    <property type="match status" value="1"/>
</dbReference>
<dbReference type="InterPro" id="IPR050066">
    <property type="entry name" value="UvrABC_protein_C"/>
</dbReference>
<dbReference type="HAMAP" id="MF_00203">
    <property type="entry name" value="UvrC"/>
    <property type="match status" value="1"/>
</dbReference>
<dbReference type="Gene3D" id="3.30.420.340">
    <property type="entry name" value="UvrC, RNAse H endonuclease domain"/>
    <property type="match status" value="1"/>
</dbReference>
<dbReference type="Gene3D" id="4.10.860.10">
    <property type="entry name" value="UVR domain"/>
    <property type="match status" value="1"/>
</dbReference>
<keyword evidence="5" id="KW-0234">DNA repair</keyword>
<dbReference type="PROSITE" id="PS50164">
    <property type="entry name" value="GIY_YIG"/>
    <property type="match status" value="1"/>
</dbReference>
<dbReference type="NCBIfam" id="TIGR00194">
    <property type="entry name" value="uvrC"/>
    <property type="match status" value="1"/>
</dbReference>
<dbReference type="STRING" id="280699.M1USK3"/>
<dbReference type="KEGG" id="cme:CYME_CML058C"/>
<dbReference type="PROSITE" id="PS50165">
    <property type="entry name" value="UVRC"/>
    <property type="match status" value="1"/>
</dbReference>
<dbReference type="InterPro" id="IPR000305">
    <property type="entry name" value="GIY-YIG_endonuc"/>
</dbReference>
<dbReference type="InterPro" id="IPR004791">
    <property type="entry name" value="UvrC"/>
</dbReference>
<dbReference type="InterPro" id="IPR003583">
    <property type="entry name" value="Hlx-hairpin-Hlx_DNA-bd_motif"/>
</dbReference>
<dbReference type="GO" id="GO:0006289">
    <property type="term" value="P:nucleotide-excision repair"/>
    <property type="evidence" value="ECO:0007669"/>
    <property type="project" value="InterPro"/>
</dbReference>
<evidence type="ECO:0000313" key="10">
    <source>
        <dbReference type="EMBL" id="BAM80681.1"/>
    </source>
</evidence>
<dbReference type="Pfam" id="PF02151">
    <property type="entry name" value="UVR"/>
    <property type="match status" value="1"/>
</dbReference>
<evidence type="ECO:0000256" key="5">
    <source>
        <dbReference type="ARBA" id="ARBA00023204"/>
    </source>
</evidence>
<protein>
    <submittedName>
        <fullName evidence="10">Excinuclease ABC subunit C</fullName>
    </submittedName>
</protein>
<keyword evidence="11" id="KW-1185">Reference proteome</keyword>
<feature type="region of interest" description="Disordered" evidence="6">
    <location>
        <begin position="48"/>
        <end position="78"/>
    </location>
</feature>